<sequence length="347" mass="38533">MKNQLFLYAVFFLILGTNVKAQTFQSIKIDTILKDKISIRAIHIAKDRLYYTGSLGKVGYIRFDNNPNVSKQVVIADTPQRECRSIAANGTHIFALSIGDSARLRKISADLKERKTVYKEFGKKVFYDCMQFWNEKEGIAIGDPTADCLSIIITRDSGNTWQKLSCENLPKTVDGEAAFAASNTNIVIKGNHTWVVSGGKKSRVFHSNDKGKTWEVYETPIVQGEAMTGIFTADFYNENIGFIAGGNYEKPNQNFQNKAITTDGGKTWKLIGENTGFGYASCVQFVPKSKGKGIVSVGANGLHYSADGGYTWQQLSTDPTLYTIRFLDKDTAFAAGKDKIIKIEFKK</sequence>
<gene>
    <name evidence="1" type="ORF">HKT18_04340</name>
</gene>
<protein>
    <submittedName>
        <fullName evidence="1">Oxidoreductase</fullName>
    </submittedName>
</protein>
<keyword evidence="2" id="KW-1185">Reference proteome</keyword>
<dbReference type="Proteomes" id="UP000536509">
    <property type="component" value="Unassembled WGS sequence"/>
</dbReference>
<dbReference type="InterPro" id="IPR015943">
    <property type="entry name" value="WD40/YVTN_repeat-like_dom_sf"/>
</dbReference>
<dbReference type="AlphaFoldDB" id="A0A7Y3R7U1"/>
<dbReference type="Pfam" id="PF02012">
    <property type="entry name" value="BNR"/>
    <property type="match status" value="1"/>
</dbReference>
<dbReference type="PANTHER" id="PTHR47199">
    <property type="entry name" value="PHOTOSYSTEM II STABILITY/ASSEMBLY FACTOR HCF136, CHLOROPLASTIC"/>
    <property type="match status" value="1"/>
</dbReference>
<evidence type="ECO:0000313" key="2">
    <source>
        <dbReference type="Proteomes" id="UP000536509"/>
    </source>
</evidence>
<comment type="caution">
    <text evidence="1">The sequence shown here is derived from an EMBL/GenBank/DDBJ whole genome shotgun (WGS) entry which is preliminary data.</text>
</comment>
<dbReference type="CDD" id="cd15482">
    <property type="entry name" value="Sialidase_non-viral"/>
    <property type="match status" value="1"/>
</dbReference>
<accession>A0A7Y3R7U1</accession>
<reference evidence="1 2" key="1">
    <citation type="submission" date="2020-05" db="EMBL/GenBank/DDBJ databases">
        <title>Draft genome of Flavobacterium sp. IMCC34852.</title>
        <authorList>
            <person name="Song J."/>
            <person name="Cho J.-C."/>
        </authorList>
    </citation>
    <scope>NUCLEOTIDE SEQUENCE [LARGE SCALE GENOMIC DNA]</scope>
    <source>
        <strain evidence="1 2">IMCC34852</strain>
    </source>
</reference>
<dbReference type="SUPFAM" id="SSF50939">
    <property type="entry name" value="Sialidases"/>
    <property type="match status" value="1"/>
</dbReference>
<name>A0A7Y3R7U1_9FLAO</name>
<dbReference type="InterPro" id="IPR002860">
    <property type="entry name" value="BNR_rpt"/>
</dbReference>
<proteinExistence type="predicted"/>
<dbReference type="InterPro" id="IPR036278">
    <property type="entry name" value="Sialidase_sf"/>
</dbReference>
<organism evidence="1 2">
    <name type="scientific">Flavobacterium rivulicola</name>
    <dbReference type="NCBI Taxonomy" id="2732161"/>
    <lineage>
        <taxon>Bacteria</taxon>
        <taxon>Pseudomonadati</taxon>
        <taxon>Bacteroidota</taxon>
        <taxon>Flavobacteriia</taxon>
        <taxon>Flavobacteriales</taxon>
        <taxon>Flavobacteriaceae</taxon>
        <taxon>Flavobacterium</taxon>
    </lineage>
</organism>
<dbReference type="Gene3D" id="2.130.10.10">
    <property type="entry name" value="YVTN repeat-like/Quinoprotein amine dehydrogenase"/>
    <property type="match status" value="1"/>
</dbReference>
<dbReference type="RefSeq" id="WP_171221655.1">
    <property type="nucleotide sequence ID" value="NZ_CP121446.1"/>
</dbReference>
<dbReference type="PANTHER" id="PTHR47199:SF2">
    <property type="entry name" value="PHOTOSYSTEM II STABILITY_ASSEMBLY FACTOR HCF136, CHLOROPLASTIC"/>
    <property type="match status" value="1"/>
</dbReference>
<evidence type="ECO:0000313" key="1">
    <source>
        <dbReference type="EMBL" id="NNT71441.1"/>
    </source>
</evidence>
<dbReference type="EMBL" id="JABEVX010000002">
    <property type="protein sequence ID" value="NNT71441.1"/>
    <property type="molecule type" value="Genomic_DNA"/>
</dbReference>